<dbReference type="InParanoid" id="G4ZJC9"/>
<dbReference type="KEGG" id="psoj:PHYSODRAFT_332044"/>
<keyword evidence="3" id="KW-1185">Reference proteome</keyword>
<dbReference type="OMA" id="NARYHTD"/>
<proteinExistence type="predicted"/>
<evidence type="ECO:0008006" key="4">
    <source>
        <dbReference type="Google" id="ProtNLM"/>
    </source>
</evidence>
<keyword evidence="1" id="KW-0812">Transmembrane</keyword>
<dbReference type="RefSeq" id="XP_009527261.1">
    <property type="nucleotide sequence ID" value="XM_009528966.1"/>
</dbReference>
<gene>
    <name evidence="2" type="ORF">PHYSODRAFT_332044</name>
</gene>
<name>G4ZJC9_PHYSP</name>
<accession>G4ZJC9</accession>
<reference evidence="2 3" key="1">
    <citation type="journal article" date="2006" name="Science">
        <title>Phytophthora genome sequences uncover evolutionary origins and mechanisms of pathogenesis.</title>
        <authorList>
            <person name="Tyler B.M."/>
            <person name="Tripathy S."/>
            <person name="Zhang X."/>
            <person name="Dehal P."/>
            <person name="Jiang R.H."/>
            <person name="Aerts A."/>
            <person name="Arredondo F.D."/>
            <person name="Baxter L."/>
            <person name="Bensasson D."/>
            <person name="Beynon J.L."/>
            <person name="Chapman J."/>
            <person name="Damasceno C.M."/>
            <person name="Dorrance A.E."/>
            <person name="Dou D."/>
            <person name="Dickerman A.W."/>
            <person name="Dubchak I.L."/>
            <person name="Garbelotto M."/>
            <person name="Gijzen M."/>
            <person name="Gordon S.G."/>
            <person name="Govers F."/>
            <person name="Grunwald N.J."/>
            <person name="Huang W."/>
            <person name="Ivors K.L."/>
            <person name="Jones R.W."/>
            <person name="Kamoun S."/>
            <person name="Krampis K."/>
            <person name="Lamour K.H."/>
            <person name="Lee M.K."/>
            <person name="McDonald W.H."/>
            <person name="Medina M."/>
            <person name="Meijer H.J."/>
            <person name="Nordberg E.K."/>
            <person name="Maclean D.J."/>
            <person name="Ospina-Giraldo M.D."/>
            <person name="Morris P.F."/>
            <person name="Phuntumart V."/>
            <person name="Putnam N.H."/>
            <person name="Rash S."/>
            <person name="Rose J.K."/>
            <person name="Sakihama Y."/>
            <person name="Salamov A.A."/>
            <person name="Savidor A."/>
            <person name="Scheuring C.F."/>
            <person name="Smith B.M."/>
            <person name="Sobral B.W."/>
            <person name="Terry A."/>
            <person name="Torto-Alalibo T.A."/>
            <person name="Win J."/>
            <person name="Xu Z."/>
            <person name="Zhang H."/>
            <person name="Grigoriev I.V."/>
            <person name="Rokhsar D.S."/>
            <person name="Boore J.L."/>
        </authorList>
    </citation>
    <scope>NUCLEOTIDE SEQUENCE [LARGE SCALE GENOMIC DNA]</scope>
    <source>
        <strain evidence="2 3">P6497</strain>
    </source>
</reference>
<keyword evidence="1" id="KW-1133">Transmembrane helix</keyword>
<feature type="transmembrane region" description="Helical" evidence="1">
    <location>
        <begin position="89"/>
        <end position="114"/>
    </location>
</feature>
<evidence type="ECO:0000256" key="1">
    <source>
        <dbReference type="SAM" id="Phobius"/>
    </source>
</evidence>
<feature type="transmembrane region" description="Helical" evidence="1">
    <location>
        <begin position="55"/>
        <end position="77"/>
    </location>
</feature>
<evidence type="ECO:0000313" key="2">
    <source>
        <dbReference type="EMBL" id="EGZ18203.1"/>
    </source>
</evidence>
<protein>
    <recommendedName>
        <fullName evidence="4">Transmembrane protein</fullName>
    </recommendedName>
</protein>
<dbReference type="GeneID" id="20646378"/>
<organism evidence="2 3">
    <name type="scientific">Phytophthora sojae (strain P6497)</name>
    <name type="common">Soybean stem and root rot agent</name>
    <name type="synonym">Phytophthora megasperma f. sp. glycines</name>
    <dbReference type="NCBI Taxonomy" id="1094619"/>
    <lineage>
        <taxon>Eukaryota</taxon>
        <taxon>Sar</taxon>
        <taxon>Stramenopiles</taxon>
        <taxon>Oomycota</taxon>
        <taxon>Peronosporomycetes</taxon>
        <taxon>Peronosporales</taxon>
        <taxon>Peronosporaceae</taxon>
        <taxon>Phytophthora</taxon>
    </lineage>
</organism>
<dbReference type="AlphaFoldDB" id="G4ZJC9"/>
<keyword evidence="1" id="KW-0472">Membrane</keyword>
<sequence length="130" mass="14711">MLETLFTTECLVATAYLEAVVPFFYCSYVLVMTHLPNARYHTDMTGISRDNVNWTILPVLLLGLLQIASLAVLAMLAKRNCGFNSFHQLAFVLSGQVAFIQGNLMLWIVLILSFRVVHFGVDFTFKFAWV</sequence>
<evidence type="ECO:0000313" key="3">
    <source>
        <dbReference type="Proteomes" id="UP000002640"/>
    </source>
</evidence>
<dbReference type="EMBL" id="JH159154">
    <property type="protein sequence ID" value="EGZ18203.1"/>
    <property type="molecule type" value="Genomic_DNA"/>
</dbReference>
<dbReference type="Proteomes" id="UP000002640">
    <property type="component" value="Unassembled WGS sequence"/>
</dbReference>
<feature type="transmembrane region" description="Helical" evidence="1">
    <location>
        <begin position="12"/>
        <end position="35"/>
    </location>
</feature>